<dbReference type="EMBL" id="EF678226">
    <property type="protein sequence ID" value="ABR17994.1"/>
    <property type="molecule type" value="mRNA"/>
</dbReference>
<feature type="region of interest" description="Disordered" evidence="1">
    <location>
        <begin position="270"/>
        <end position="317"/>
    </location>
</feature>
<dbReference type="SUPFAM" id="SSF53335">
    <property type="entry name" value="S-adenosyl-L-methionine-dependent methyltransferases"/>
    <property type="match status" value="1"/>
</dbReference>
<accession>B8LQR4</accession>
<dbReference type="InterPro" id="IPR057192">
    <property type="entry name" value="DUF7870"/>
</dbReference>
<dbReference type="PANTHER" id="PTHR47291">
    <property type="entry name" value="PEPTIDE UPSTREAM PROTEIN"/>
    <property type="match status" value="1"/>
</dbReference>
<evidence type="ECO:0000256" key="1">
    <source>
        <dbReference type="SAM" id="MobiDB-lite"/>
    </source>
</evidence>
<dbReference type="OMA" id="FAFSKAW"/>
<dbReference type="PANTHER" id="PTHR47291:SF1">
    <property type="entry name" value="PEPTIDE UPSTREAM PROTEIN"/>
    <property type="match status" value="1"/>
</dbReference>
<feature type="domain" description="DUF7870" evidence="2">
    <location>
        <begin position="361"/>
        <end position="528"/>
    </location>
</feature>
<dbReference type="Gene3D" id="3.40.50.150">
    <property type="entry name" value="Vaccinia Virus protein VP39"/>
    <property type="match status" value="1"/>
</dbReference>
<evidence type="ECO:0000259" key="2">
    <source>
        <dbReference type="Pfam" id="PF25276"/>
    </source>
</evidence>
<dbReference type="Pfam" id="PF25276">
    <property type="entry name" value="DUF7870"/>
    <property type="match status" value="1"/>
</dbReference>
<protein>
    <recommendedName>
        <fullName evidence="2">DUF7870 domain-containing protein</fullName>
    </recommendedName>
</protein>
<reference evidence="3" key="1">
    <citation type="submission" date="2007-06" db="EMBL/GenBank/DDBJ databases">
        <title>Full length cDNA sequences from Sitka Spruce (Picea sitchensis).</title>
        <authorList>
            <person name="Ralph S.G."/>
            <person name="Chun H.E."/>
            <person name="Liao N."/>
            <person name="Ali J."/>
            <person name="Reid K."/>
            <person name="Kolosova N."/>
            <person name="Cooper N."/>
            <person name="Cullis C."/>
            <person name="Jancsik S."/>
            <person name="Moore R."/>
            <person name="Mayo M."/>
            <person name="Wagner S."/>
            <person name="Holt R.A."/>
            <person name="Jones S.J.M."/>
            <person name="Marra M.A."/>
            <person name="Ritland C.E."/>
            <person name="Ritland K."/>
            <person name="Bohlmann J."/>
        </authorList>
    </citation>
    <scope>NUCLEOTIDE SEQUENCE</scope>
    <source>
        <tissue evidence="3">Bark</tissue>
    </source>
</reference>
<dbReference type="InterPro" id="IPR029063">
    <property type="entry name" value="SAM-dependent_MTases_sf"/>
</dbReference>
<proteinExistence type="evidence at transcript level"/>
<name>B8LQR4_PICSI</name>
<organism evidence="3">
    <name type="scientific">Picea sitchensis</name>
    <name type="common">Sitka spruce</name>
    <name type="synonym">Pinus sitchensis</name>
    <dbReference type="NCBI Taxonomy" id="3332"/>
    <lineage>
        <taxon>Eukaryota</taxon>
        <taxon>Viridiplantae</taxon>
        <taxon>Streptophyta</taxon>
        <taxon>Embryophyta</taxon>
        <taxon>Tracheophyta</taxon>
        <taxon>Spermatophyta</taxon>
        <taxon>Pinopsida</taxon>
        <taxon>Pinidae</taxon>
        <taxon>Conifers I</taxon>
        <taxon>Pinales</taxon>
        <taxon>Pinaceae</taxon>
        <taxon>Picea</taxon>
    </lineage>
</organism>
<dbReference type="AlphaFoldDB" id="B8LQR4"/>
<evidence type="ECO:0000313" key="3">
    <source>
        <dbReference type="EMBL" id="ABR17994.1"/>
    </source>
</evidence>
<sequence>MAAKLLKLELIYGCMGKKLMLRTLFFAIAQAAVSVLYAVHDAAPCVYISDCPDDFMVDFDRPRWPLIRRNSLQNVRDQARPEISEPNVRLSGGLGIESHPPIKFWANKTWREKVEFYSAIFRDLAARGLLRSGLKALCVGASSDVSVVALRENGLLDATAVDDMRSLAPMKADNWRLPFADNSFEFVFSGSFDRATVPALLASEIERTLKANGVAVMLVSQRRPNMGKPSNLMHSLSPVVALFKCSDVVHVTTSGLPNSQETTVIALRKRPSGVSKQNRSLTKRPEPKSMNHSNAIHLPKVKDYPRSKQNGSLTKLAEPRTMNRSNAIHLPKVKDNPRSKQNRSLTKLAEPLTMNHSNAIYLPIVKDISDHKRHIYVEIGGNSQSKVNNTVNADAGWFLASYPKQNQTFDTYALNSHANMSGSESLPRRSLNSIKQVVGDNGSSRSRERFDIGGWLSEMSVSDEDFVVVKMGFEHVTREMINKRGTGFMRLIDELFLQCSSELSDKVHMECLQFLQTLRDNGVFVHRW</sequence>